<evidence type="ECO:0000259" key="14">
    <source>
        <dbReference type="PROSITE" id="PS50011"/>
    </source>
</evidence>
<dbReference type="PANTHER" id="PTHR11042:SF136">
    <property type="entry name" value="EIF-2-ALPHA KINASE GCN2"/>
    <property type="match status" value="1"/>
</dbReference>
<dbReference type="Gene3D" id="3.30.200.20">
    <property type="entry name" value="Phosphorylase Kinase, domain 1"/>
    <property type="match status" value="1"/>
</dbReference>
<feature type="domain" description="Protein kinase" evidence="14">
    <location>
        <begin position="651"/>
        <end position="1075"/>
    </location>
</feature>
<keyword evidence="4 11" id="KW-0547">Nucleotide-binding</keyword>
<dbReference type="GO" id="GO:0005634">
    <property type="term" value="C:nucleus"/>
    <property type="evidence" value="ECO:0007669"/>
    <property type="project" value="TreeGrafter"/>
</dbReference>
<keyword evidence="2" id="KW-0723">Serine/threonine-protein kinase</keyword>
<feature type="compositionally biased region" description="Low complexity" evidence="13">
    <location>
        <begin position="736"/>
        <end position="756"/>
    </location>
</feature>
<evidence type="ECO:0000256" key="11">
    <source>
        <dbReference type="PIRSR" id="PIRSR000660-2"/>
    </source>
</evidence>
<dbReference type="SUPFAM" id="SSF55681">
    <property type="entry name" value="Class II aaRS and biotin synthetases"/>
    <property type="match status" value="1"/>
</dbReference>
<evidence type="ECO:0000313" key="16">
    <source>
        <dbReference type="EMBL" id="PWN22075.1"/>
    </source>
</evidence>
<feature type="compositionally biased region" description="Basic and acidic residues" evidence="13">
    <location>
        <begin position="1681"/>
        <end position="1696"/>
    </location>
</feature>
<protein>
    <recommendedName>
        <fullName evidence="1">non-specific serine/threonine protein kinase</fullName>
        <ecNumber evidence="1">2.7.11.1</ecNumber>
    </recommendedName>
</protein>
<comment type="catalytic activity">
    <reaction evidence="8">
        <text>L-threonyl-[protein] + ATP = O-phospho-L-threonyl-[protein] + ADP + H(+)</text>
        <dbReference type="Rhea" id="RHEA:46608"/>
        <dbReference type="Rhea" id="RHEA-COMP:11060"/>
        <dbReference type="Rhea" id="RHEA-COMP:11605"/>
        <dbReference type="ChEBI" id="CHEBI:15378"/>
        <dbReference type="ChEBI" id="CHEBI:30013"/>
        <dbReference type="ChEBI" id="CHEBI:30616"/>
        <dbReference type="ChEBI" id="CHEBI:61977"/>
        <dbReference type="ChEBI" id="CHEBI:456216"/>
        <dbReference type="EC" id="2.7.11.1"/>
    </reaction>
</comment>
<feature type="compositionally biased region" description="Basic residues" evidence="13">
    <location>
        <begin position="822"/>
        <end position="836"/>
    </location>
</feature>
<evidence type="ECO:0000256" key="1">
    <source>
        <dbReference type="ARBA" id="ARBA00012513"/>
    </source>
</evidence>
<comment type="catalytic activity">
    <reaction evidence="9">
        <text>L-seryl-[protein] + ATP = O-phospho-L-seryl-[protein] + ADP + H(+)</text>
        <dbReference type="Rhea" id="RHEA:17989"/>
        <dbReference type="Rhea" id="RHEA-COMP:9863"/>
        <dbReference type="Rhea" id="RHEA-COMP:11604"/>
        <dbReference type="ChEBI" id="CHEBI:15378"/>
        <dbReference type="ChEBI" id="CHEBI:29999"/>
        <dbReference type="ChEBI" id="CHEBI:30616"/>
        <dbReference type="ChEBI" id="CHEBI:83421"/>
        <dbReference type="ChEBI" id="CHEBI:456216"/>
        <dbReference type="EC" id="2.7.11.1"/>
    </reaction>
</comment>
<dbReference type="InterPro" id="IPR008271">
    <property type="entry name" value="Ser/Thr_kinase_AS"/>
</dbReference>
<dbReference type="Proteomes" id="UP000245942">
    <property type="component" value="Unassembled WGS sequence"/>
</dbReference>
<evidence type="ECO:0000256" key="10">
    <source>
        <dbReference type="PIRSR" id="PIRSR000660-1"/>
    </source>
</evidence>
<feature type="region of interest" description="Disordered" evidence="13">
    <location>
        <begin position="795"/>
        <end position="845"/>
    </location>
</feature>
<dbReference type="SMART" id="SM00220">
    <property type="entry name" value="S_TKc"/>
    <property type="match status" value="1"/>
</dbReference>
<reference evidence="16 17" key="1">
    <citation type="journal article" date="2018" name="Mol. Biol. Evol.">
        <title>Broad Genomic Sampling Reveals a Smut Pathogenic Ancestry of the Fungal Clade Ustilaginomycotina.</title>
        <authorList>
            <person name="Kijpornyongpan T."/>
            <person name="Mondo S.J."/>
            <person name="Barry K."/>
            <person name="Sandor L."/>
            <person name="Lee J."/>
            <person name="Lipzen A."/>
            <person name="Pangilinan J."/>
            <person name="LaButti K."/>
            <person name="Hainaut M."/>
            <person name="Henrissat B."/>
            <person name="Grigoriev I.V."/>
            <person name="Spatafora J.W."/>
            <person name="Aime M.C."/>
        </authorList>
    </citation>
    <scope>NUCLEOTIDE SEQUENCE [LARGE SCALE GENOMIC DNA]</scope>
    <source>
        <strain evidence="16 17">MCA 4718</strain>
    </source>
</reference>
<keyword evidence="3" id="KW-0808">Transferase</keyword>
<dbReference type="RefSeq" id="XP_025349235.1">
    <property type="nucleotide sequence ID" value="XM_025494881.1"/>
</dbReference>
<dbReference type="InterPro" id="IPR024435">
    <property type="entry name" value="HisRS-related_dom"/>
</dbReference>
<dbReference type="GeneID" id="37016615"/>
<dbReference type="PROSITE" id="PS00107">
    <property type="entry name" value="PROTEIN_KINASE_ATP"/>
    <property type="match status" value="1"/>
</dbReference>
<dbReference type="PROSITE" id="PS50908">
    <property type="entry name" value="RWD"/>
    <property type="match status" value="1"/>
</dbReference>
<dbReference type="GO" id="GO:0005524">
    <property type="term" value="F:ATP binding"/>
    <property type="evidence" value="ECO:0007669"/>
    <property type="project" value="UniProtKB-UniRule"/>
</dbReference>
<dbReference type="Pfam" id="PF12745">
    <property type="entry name" value="HGTP_anticodon2"/>
    <property type="match status" value="1"/>
</dbReference>
<feature type="compositionally biased region" description="Basic and acidic residues" evidence="13">
    <location>
        <begin position="213"/>
        <end position="231"/>
    </location>
</feature>
<dbReference type="InterPro" id="IPR000719">
    <property type="entry name" value="Prot_kinase_dom"/>
</dbReference>
<feature type="region of interest" description="Disordered" evidence="13">
    <location>
        <begin position="156"/>
        <end position="272"/>
    </location>
</feature>
<dbReference type="InterPro" id="IPR011009">
    <property type="entry name" value="Kinase-like_dom_sf"/>
</dbReference>
<dbReference type="SUPFAM" id="SSF54495">
    <property type="entry name" value="UBC-like"/>
    <property type="match status" value="1"/>
</dbReference>
<dbReference type="Pfam" id="PF05773">
    <property type="entry name" value="RWD"/>
    <property type="match status" value="1"/>
</dbReference>
<dbReference type="InterPro" id="IPR016135">
    <property type="entry name" value="UBQ-conjugating_enzyme/RWD"/>
</dbReference>
<gene>
    <name evidence="16" type="ORF">BCV69DRAFT_311766</name>
</gene>
<dbReference type="SUPFAM" id="SSF56112">
    <property type="entry name" value="Protein kinase-like (PK-like)"/>
    <property type="match status" value="2"/>
</dbReference>
<feature type="domain" description="Protein kinase" evidence="14">
    <location>
        <begin position="288"/>
        <end position="581"/>
    </location>
</feature>
<feature type="compositionally biased region" description="Basic and acidic residues" evidence="13">
    <location>
        <begin position="156"/>
        <end position="203"/>
    </location>
</feature>
<accession>A0A316UG06</accession>
<evidence type="ECO:0000256" key="5">
    <source>
        <dbReference type="ARBA" id="ARBA00022777"/>
    </source>
</evidence>
<evidence type="ECO:0000256" key="3">
    <source>
        <dbReference type="ARBA" id="ARBA00022679"/>
    </source>
</evidence>
<dbReference type="OrthoDB" id="341578at2759"/>
<sequence>MPLAAPVLSHGAQDLPQVQADEIEALQSILGPDFAPGQPDGQAAAAWGNASINQPLFTLTIRPDEDRYKDQVFVKVEIRLPKRYPNIPLICTVPTAPRDGVMANVSSQQLSQLASVLKQRATELAAKGEEAIWEVYSCGAELLSNANLIKAQEQEAERRTEARRKSEMIPSLEEEKQRREGEGQKLKAQELDRKLEADRKTSDAKASSLAKVMAEKEEAIRAEKERRRVGFESDVTPGRAAKTQRSGPLDSKDDSSLFFTPPGNSLQDAPVSDMTVTGPAFLDFDPPLSLTEAVTIARFQVSPIVRDDLDNLCAHHYAIPISSSQMPPQSLDTINITSSYFSTSRGRRKLAGLERELEALSKIDHRGLRQMRGFQLRRTDDSRVAPEAHSEGHFTLYIVSAPPSRPEARLDTLLSLQPLPVGRVFDLAEGLLTAADELHVRGLLLKDVSLDRICMLSDQSFLIDAVWKGSVLELARGNPFHETLESTIERWKGDWVVPELQNEVRFSRKSDTFAIGRILLLSLVGIAALSSTPDPWAVLRNAETSGAIDEVFAKFLGKLLDRSARKRPTPAEAVKYLHSILYLRAEDGKVYLAPSNPDSIRYPASSDLQLEAAASANPPTPALTRSSFFSTRPANTAAQGGPGSSRFLSDFVTLSILGKGAFGIVTKVRNRLDGGVYAVKKIKLDGGMGEAGDGEEKTLREIGALARVNHPHVTRYYAAWIEEATAPSSQLEENVSETTATESGAATTSVSSSAATDTGAAAPMSFSLSFGPPKDGDFDDIARAEEEDFLSHVGFEEEDASSGQSSESDTDEESVSAEGPSHRGRVTGRVANRSKSRSALDGVRSQKGKQAPRWLYIQMELVDDVTLRELIEKGPIGLEDCWRLLRQILNALVHIHNLGIVHRDLKPSNILMAGQDVKIGDFGLATTLETIPTSADGVTMASSGLLPPIRSDQHQHQLDSSGRFLHEGSDDMTGEVGTALYTAPEIVRKQGARYGYKVDMYSLGIILFEMFASGRIYSTGMERVQRLRGLRQSVPEFPPAWPSELVKERQVVQWLVTHKAEDRPSPLELLQSDLLPPRLEDESVQETLRLVTDHSSVYHLQLLDALFAPQPLADEEIRDVTFDAGSQHQLRSKGGSTCPPVVDPRESVIVDFLRTVFLRHGAVDLQSPLLMPPRAGLYSSIKDGPSGTTPVQLLDATGQVVFLPRDHLIPFARLIARSENHRLKRFCIGPVYRDSLLAGGQPLSILAANMDIIVGSGGNLPSAAEGECLACLEEILGEVPGFKSDWVILINHGAILDLLLERVPAKQHSTLLSTLSALSGRQAGSTTASIRQKLSQEMNLPRSLADELEACALMAEDIETAQTRLERILPVDHRPALTKAVQAILDVRDAARKLGVSVERRFLLCPLLSNYSHCYRGSVFFQVARAPGSSGRKRRRARWDVVASGGRYSSLIAQFATPLSGPPPSGVGLQLAVSKLISALARDQEINELRRPPDLWTPRRADVYVHSSPGMLDLRMAICKDLWSHGIRADLSYEDDVGQESSMLTTAARCKEEGFSFLIFGTTRGLMKVRSLWSKMAEGEFVSMFELVPWLIDQLARASGNPGPGGMSSMTGAPFDGTGVQGSDTQGAAANVASAMTGGFQTTTGLGSASADLPASSNATNLAPAMMETQIVLPVHASSSRRPDKSDKSNHSHMDRRVKLASNHPIINSATSQVHKIASSFASGEVPVIAVDLRGEVFDALCVAAMGKNSTRRDIGWRAFLDTLGSGEEKEYVKSIRGHIEKCGDGLIILWSIREKRAAVVGSTGSGT</sequence>
<dbReference type="InterPro" id="IPR036621">
    <property type="entry name" value="Anticodon-bd_dom_sf"/>
</dbReference>
<evidence type="ECO:0000313" key="17">
    <source>
        <dbReference type="Proteomes" id="UP000245942"/>
    </source>
</evidence>
<evidence type="ECO:0000256" key="8">
    <source>
        <dbReference type="ARBA" id="ARBA00047899"/>
    </source>
</evidence>
<dbReference type="GO" id="GO:0000077">
    <property type="term" value="P:DNA damage checkpoint signaling"/>
    <property type="evidence" value="ECO:0007669"/>
    <property type="project" value="InterPro"/>
</dbReference>
<keyword evidence="17" id="KW-1185">Reference proteome</keyword>
<dbReference type="Gene3D" id="3.40.50.800">
    <property type="entry name" value="Anticodon-binding domain"/>
    <property type="match status" value="1"/>
</dbReference>
<name>A0A316UG06_9BASI</name>
<evidence type="ECO:0000256" key="2">
    <source>
        <dbReference type="ARBA" id="ARBA00022527"/>
    </source>
</evidence>
<dbReference type="EMBL" id="KZ819324">
    <property type="protein sequence ID" value="PWN22075.1"/>
    <property type="molecule type" value="Genomic_DNA"/>
</dbReference>
<feature type="binding site" evidence="12">
    <location>
        <position position="681"/>
    </location>
    <ligand>
        <name>ATP</name>
        <dbReference type="ChEBI" id="CHEBI:30616"/>
    </ligand>
</feature>
<dbReference type="Gene3D" id="3.30.930.10">
    <property type="entry name" value="Bira Bifunctional Protein, Domain 2"/>
    <property type="match status" value="1"/>
</dbReference>
<keyword evidence="6 11" id="KW-0067">ATP-binding</keyword>
<dbReference type="InterPro" id="IPR016255">
    <property type="entry name" value="Gcn2"/>
</dbReference>
<evidence type="ECO:0000259" key="15">
    <source>
        <dbReference type="PROSITE" id="PS50908"/>
    </source>
</evidence>
<evidence type="ECO:0000256" key="7">
    <source>
        <dbReference type="ARBA" id="ARBA00037982"/>
    </source>
</evidence>
<organism evidence="16 17">
    <name type="scientific">Pseudomicrostroma glucosiphilum</name>
    <dbReference type="NCBI Taxonomy" id="1684307"/>
    <lineage>
        <taxon>Eukaryota</taxon>
        <taxon>Fungi</taxon>
        <taxon>Dikarya</taxon>
        <taxon>Basidiomycota</taxon>
        <taxon>Ustilaginomycotina</taxon>
        <taxon>Exobasidiomycetes</taxon>
        <taxon>Microstromatales</taxon>
        <taxon>Microstromatales incertae sedis</taxon>
        <taxon>Pseudomicrostroma</taxon>
    </lineage>
</organism>
<dbReference type="Gene3D" id="1.10.510.10">
    <property type="entry name" value="Transferase(Phosphotransferase) domain 1"/>
    <property type="match status" value="2"/>
</dbReference>
<feature type="active site" description="Proton acceptor" evidence="10">
    <location>
        <position position="904"/>
    </location>
</feature>
<dbReference type="STRING" id="1684307.A0A316UG06"/>
<dbReference type="GO" id="GO:0005829">
    <property type="term" value="C:cytosol"/>
    <property type="evidence" value="ECO:0007669"/>
    <property type="project" value="TreeGrafter"/>
</dbReference>
<feature type="domain" description="RWD" evidence="15">
    <location>
        <begin position="21"/>
        <end position="146"/>
    </location>
</feature>
<feature type="region of interest" description="Disordered" evidence="13">
    <location>
        <begin position="1675"/>
        <end position="1696"/>
    </location>
</feature>
<keyword evidence="5" id="KW-0418">Kinase</keyword>
<dbReference type="PROSITE" id="PS00108">
    <property type="entry name" value="PROTEIN_KINASE_ST"/>
    <property type="match status" value="1"/>
</dbReference>
<feature type="binding site" evidence="11">
    <location>
        <begin position="657"/>
        <end position="665"/>
    </location>
    <ligand>
        <name>ATP</name>
        <dbReference type="ChEBI" id="CHEBI:30616"/>
    </ligand>
</feature>
<dbReference type="Gene3D" id="3.10.110.10">
    <property type="entry name" value="Ubiquitin Conjugating Enzyme"/>
    <property type="match status" value="1"/>
</dbReference>
<evidence type="ECO:0000256" key="12">
    <source>
        <dbReference type="PROSITE-ProRule" id="PRU10141"/>
    </source>
</evidence>
<dbReference type="PROSITE" id="PS50011">
    <property type="entry name" value="PROTEIN_KINASE_DOM"/>
    <property type="match status" value="2"/>
</dbReference>
<dbReference type="GO" id="GO:0004694">
    <property type="term" value="F:eukaryotic translation initiation factor 2alpha kinase activity"/>
    <property type="evidence" value="ECO:0007669"/>
    <property type="project" value="InterPro"/>
</dbReference>
<dbReference type="PANTHER" id="PTHR11042">
    <property type="entry name" value="EUKARYOTIC TRANSLATION INITIATION FACTOR 2-ALPHA KINASE EIF2-ALPHA KINASE -RELATED"/>
    <property type="match status" value="1"/>
</dbReference>
<evidence type="ECO:0000256" key="13">
    <source>
        <dbReference type="SAM" id="MobiDB-lite"/>
    </source>
</evidence>
<evidence type="ECO:0000256" key="6">
    <source>
        <dbReference type="ARBA" id="ARBA00022840"/>
    </source>
</evidence>
<dbReference type="InterPro" id="IPR045864">
    <property type="entry name" value="aa-tRNA-synth_II/BPL/LPL"/>
</dbReference>
<evidence type="ECO:0000256" key="9">
    <source>
        <dbReference type="ARBA" id="ARBA00048679"/>
    </source>
</evidence>
<feature type="binding site" evidence="11">
    <location>
        <position position="680"/>
    </location>
    <ligand>
        <name>ATP</name>
        <dbReference type="ChEBI" id="CHEBI:30616"/>
    </ligand>
</feature>
<dbReference type="EC" id="2.7.11.1" evidence="1"/>
<dbReference type="InterPro" id="IPR017441">
    <property type="entry name" value="Protein_kinase_ATP_BS"/>
</dbReference>
<dbReference type="GO" id="GO:1990625">
    <property type="term" value="P:negative regulation of cytoplasmic translational initiation in response to stress"/>
    <property type="evidence" value="ECO:0007669"/>
    <property type="project" value="TreeGrafter"/>
</dbReference>
<dbReference type="InterPro" id="IPR006575">
    <property type="entry name" value="RWD_dom"/>
</dbReference>
<feature type="region of interest" description="Disordered" evidence="13">
    <location>
        <begin position="727"/>
        <end position="756"/>
    </location>
</feature>
<comment type="similarity">
    <text evidence="7">Belongs to the protein kinase superfamily. Ser/Thr protein kinase family. GCN2 subfamily.</text>
</comment>
<dbReference type="InterPro" id="IPR050339">
    <property type="entry name" value="CC_SR_Kinase"/>
</dbReference>
<feature type="region of interest" description="Disordered" evidence="13">
    <location>
        <begin position="1601"/>
        <end position="1624"/>
    </location>
</feature>
<dbReference type="CDD" id="cd23823">
    <property type="entry name" value="RWD_GCN2"/>
    <property type="match status" value="1"/>
</dbReference>
<dbReference type="PIRSF" id="PIRSF000660">
    <property type="entry name" value="Ser/Thr_PK_GCN2"/>
    <property type="match status" value="1"/>
</dbReference>
<proteinExistence type="inferred from homology"/>
<evidence type="ECO:0000256" key="4">
    <source>
        <dbReference type="ARBA" id="ARBA00022741"/>
    </source>
</evidence>
<dbReference type="Pfam" id="PF00069">
    <property type="entry name" value="Pkinase"/>
    <property type="match status" value="2"/>
</dbReference>